<evidence type="ECO:0008006" key="4">
    <source>
        <dbReference type="Google" id="ProtNLM"/>
    </source>
</evidence>
<sequence>MSDFEEGDVVYLKSGGPKMTITEIRDVRNSCCEWFDQHDELKRGSFKNSTLTKINPRMSNGPNSGSSLNSGGMPTFNL</sequence>
<reference evidence="2 3" key="1">
    <citation type="submission" date="2009-07" db="EMBL/GenBank/DDBJ databases">
        <authorList>
            <person name="Madupu R."/>
            <person name="Durkin A.S."/>
            <person name="Torralba M."/>
            <person name="Methe B."/>
            <person name="Sutton G.G."/>
            <person name="Strausberg R.L."/>
            <person name="Nelson K.E."/>
        </authorList>
    </citation>
    <scope>NUCLEOTIDE SEQUENCE [LARGE SCALE GENOMIC DNA]</scope>
    <source>
        <strain evidence="2 3">SK82</strain>
    </source>
</reference>
<dbReference type="EMBL" id="ACVR01000017">
    <property type="protein sequence ID" value="EET83446.1"/>
    <property type="molecule type" value="Genomic_DNA"/>
</dbReference>
<feature type="region of interest" description="Disordered" evidence="1">
    <location>
        <begin position="51"/>
        <end position="78"/>
    </location>
</feature>
<name>A0ABM9YQK7_ACIRA</name>
<evidence type="ECO:0000256" key="1">
    <source>
        <dbReference type="SAM" id="MobiDB-lite"/>
    </source>
</evidence>
<gene>
    <name evidence="2" type="ORF">ACIRA0001_2813</name>
</gene>
<dbReference type="Pfam" id="PF09926">
    <property type="entry name" value="DUF2158"/>
    <property type="match status" value="1"/>
</dbReference>
<proteinExistence type="predicted"/>
<dbReference type="RefSeq" id="WP_005404927.1">
    <property type="nucleotide sequence ID" value="NZ_ACVR01000017.1"/>
</dbReference>
<keyword evidence="3" id="KW-1185">Reference proteome</keyword>
<evidence type="ECO:0000313" key="3">
    <source>
        <dbReference type="Proteomes" id="UP000018419"/>
    </source>
</evidence>
<protein>
    <recommendedName>
        <fullName evidence="4">DUF2158 domain-containing protein</fullName>
    </recommendedName>
</protein>
<dbReference type="Proteomes" id="UP000018419">
    <property type="component" value="Unassembled WGS sequence"/>
</dbReference>
<comment type="caution">
    <text evidence="2">The sequence shown here is derived from an EMBL/GenBank/DDBJ whole genome shotgun (WGS) entry which is preliminary data.</text>
</comment>
<organism evidence="2 3">
    <name type="scientific">Acinetobacter radioresistens SK82</name>
    <dbReference type="NCBI Taxonomy" id="596318"/>
    <lineage>
        <taxon>Bacteria</taxon>
        <taxon>Pseudomonadati</taxon>
        <taxon>Pseudomonadota</taxon>
        <taxon>Gammaproteobacteria</taxon>
        <taxon>Moraxellales</taxon>
        <taxon>Moraxellaceae</taxon>
        <taxon>Acinetobacter</taxon>
    </lineage>
</organism>
<evidence type="ECO:0000313" key="2">
    <source>
        <dbReference type="EMBL" id="EET83446.1"/>
    </source>
</evidence>
<feature type="compositionally biased region" description="Low complexity" evidence="1">
    <location>
        <begin position="59"/>
        <end position="72"/>
    </location>
</feature>
<dbReference type="InterPro" id="IPR019226">
    <property type="entry name" value="DUF2158"/>
</dbReference>
<accession>A0ABM9YQK7</accession>